<feature type="transmembrane region" description="Helical" evidence="11">
    <location>
        <begin position="300"/>
        <end position="320"/>
    </location>
</feature>
<keyword evidence="5" id="KW-0378">Hydrolase</keyword>
<comment type="similarity">
    <text evidence="2">Belongs to the peptidase U48 family.</text>
</comment>
<proteinExistence type="inferred from homology"/>
<evidence type="ECO:0000256" key="6">
    <source>
        <dbReference type="ARBA" id="ARBA00022824"/>
    </source>
</evidence>
<evidence type="ECO:0000256" key="11">
    <source>
        <dbReference type="SAM" id="Phobius"/>
    </source>
</evidence>
<feature type="transmembrane region" description="Helical" evidence="11">
    <location>
        <begin position="192"/>
        <end position="209"/>
    </location>
</feature>
<reference evidence="13 14" key="1">
    <citation type="journal article" date="2018" name="Sci. Rep.">
        <title>Comparative genomics provides insights into the lifestyle and reveals functional heterogeneity of dark septate endophytic fungi.</title>
        <authorList>
            <person name="Knapp D.G."/>
            <person name="Nemeth J.B."/>
            <person name="Barry K."/>
            <person name="Hainaut M."/>
            <person name="Henrissat B."/>
            <person name="Johnson J."/>
            <person name="Kuo A."/>
            <person name="Lim J.H.P."/>
            <person name="Lipzen A."/>
            <person name="Nolan M."/>
            <person name="Ohm R.A."/>
            <person name="Tamas L."/>
            <person name="Grigoriev I.V."/>
            <person name="Spatafora J.W."/>
            <person name="Nagy L.G."/>
            <person name="Kovacs G.M."/>
        </authorList>
    </citation>
    <scope>NUCLEOTIDE SEQUENCE [LARGE SCALE GENOMIC DNA]</scope>
    <source>
        <strain evidence="13 14">DSE2036</strain>
    </source>
</reference>
<dbReference type="Pfam" id="PF02517">
    <property type="entry name" value="Rce1-like"/>
    <property type="match status" value="1"/>
</dbReference>
<dbReference type="OrthoDB" id="271604at2759"/>
<gene>
    <name evidence="13" type="ORF">DM02DRAFT_654020</name>
</gene>
<dbReference type="InterPro" id="IPR039731">
    <property type="entry name" value="Rce1"/>
</dbReference>
<dbReference type="AlphaFoldDB" id="A0A2V1DUJ7"/>
<evidence type="ECO:0000256" key="5">
    <source>
        <dbReference type="ARBA" id="ARBA00022801"/>
    </source>
</evidence>
<evidence type="ECO:0000256" key="3">
    <source>
        <dbReference type="ARBA" id="ARBA00022670"/>
    </source>
</evidence>
<dbReference type="GO" id="GO:0004222">
    <property type="term" value="F:metalloendopeptidase activity"/>
    <property type="evidence" value="ECO:0007669"/>
    <property type="project" value="InterPro"/>
</dbReference>
<evidence type="ECO:0000313" key="14">
    <source>
        <dbReference type="Proteomes" id="UP000244855"/>
    </source>
</evidence>
<dbReference type="EMBL" id="KZ805349">
    <property type="protein sequence ID" value="PVI02003.1"/>
    <property type="molecule type" value="Genomic_DNA"/>
</dbReference>
<evidence type="ECO:0000256" key="4">
    <source>
        <dbReference type="ARBA" id="ARBA00022692"/>
    </source>
</evidence>
<feature type="transmembrane region" description="Helical" evidence="11">
    <location>
        <begin position="32"/>
        <end position="52"/>
    </location>
</feature>
<evidence type="ECO:0000259" key="12">
    <source>
        <dbReference type="Pfam" id="PF02517"/>
    </source>
</evidence>
<keyword evidence="4 11" id="KW-0812">Transmembrane</keyword>
<keyword evidence="3" id="KW-0645">Protease</keyword>
<dbReference type="PANTHER" id="PTHR13046:SF0">
    <property type="entry name" value="CAAX PRENYL PROTEASE 2"/>
    <property type="match status" value="1"/>
</dbReference>
<dbReference type="EC" id="3.4.26.1" evidence="10"/>
<accession>A0A2V1DUJ7</accession>
<evidence type="ECO:0000256" key="2">
    <source>
        <dbReference type="ARBA" id="ARBA00006897"/>
    </source>
</evidence>
<dbReference type="GO" id="GO:0005789">
    <property type="term" value="C:endoplasmic reticulum membrane"/>
    <property type="evidence" value="ECO:0007669"/>
    <property type="project" value="UniProtKB-SubCell"/>
</dbReference>
<sequence>MPPPVKGWRELASHFYAKHIKGVPKPPPVSPATAAFLSVLFTVIYVAPFYLSAATRPSPQLTRDAPSSIRARIRAVTFSCIVSVLLTVYVLYQFGNVSPADIFLLLGLWPVSLMDTARTMLLVVILFAGPLFENGIVDGELKGWIKGRGLYESLSSWMGYRNYVVGPVSEELIWRSLIIPLHVLARFSGKRIIFLTPLYFGIAHLHHLYEFRLTNPRTPLLLAVLRSLFQFTYTSLFGFFAAFVFLRTGNVYSTILVHSFCNWMGLPRFWGRVGVEPGEPIGPVGVRQGSEDKDRLQGKGIMWTVAYYAILVAGAIGFYWQLFPLTESTHGLPVVLIEE</sequence>
<dbReference type="STRING" id="97972.A0A2V1DUJ7"/>
<evidence type="ECO:0000256" key="8">
    <source>
        <dbReference type="ARBA" id="ARBA00023136"/>
    </source>
</evidence>
<evidence type="ECO:0000256" key="9">
    <source>
        <dbReference type="ARBA" id="ARBA00047280"/>
    </source>
</evidence>
<dbReference type="PANTHER" id="PTHR13046">
    <property type="entry name" value="PROTEASE U48 CAAX PRENYL PROTEASE RCE1"/>
    <property type="match status" value="1"/>
</dbReference>
<organism evidence="13 14">
    <name type="scientific">Periconia macrospinosa</name>
    <dbReference type="NCBI Taxonomy" id="97972"/>
    <lineage>
        <taxon>Eukaryota</taxon>
        <taxon>Fungi</taxon>
        <taxon>Dikarya</taxon>
        <taxon>Ascomycota</taxon>
        <taxon>Pezizomycotina</taxon>
        <taxon>Dothideomycetes</taxon>
        <taxon>Pleosporomycetidae</taxon>
        <taxon>Pleosporales</taxon>
        <taxon>Massarineae</taxon>
        <taxon>Periconiaceae</taxon>
        <taxon>Periconia</taxon>
    </lineage>
</organism>
<dbReference type="GO" id="GO:0071586">
    <property type="term" value="P:CAAX-box protein processing"/>
    <property type="evidence" value="ECO:0007669"/>
    <property type="project" value="InterPro"/>
</dbReference>
<keyword evidence="14" id="KW-1185">Reference proteome</keyword>
<evidence type="ECO:0000256" key="10">
    <source>
        <dbReference type="ARBA" id="ARBA00049729"/>
    </source>
</evidence>
<feature type="transmembrane region" description="Helical" evidence="11">
    <location>
        <begin position="73"/>
        <end position="92"/>
    </location>
</feature>
<protein>
    <recommendedName>
        <fullName evidence="10">intramembrane prenyl-peptidase Rce1</fullName>
        <ecNumber evidence="10">3.4.26.1</ecNumber>
    </recommendedName>
</protein>
<keyword evidence="7 11" id="KW-1133">Transmembrane helix</keyword>
<evidence type="ECO:0000256" key="7">
    <source>
        <dbReference type="ARBA" id="ARBA00022989"/>
    </source>
</evidence>
<comment type="subcellular location">
    <subcellularLocation>
        <location evidence="1">Endoplasmic reticulum membrane</location>
        <topology evidence="1">Multi-pass membrane protein</topology>
    </subcellularLocation>
</comment>
<dbReference type="Proteomes" id="UP000244855">
    <property type="component" value="Unassembled WGS sequence"/>
</dbReference>
<keyword evidence="6" id="KW-0256">Endoplasmic reticulum</keyword>
<evidence type="ECO:0000256" key="1">
    <source>
        <dbReference type="ARBA" id="ARBA00004477"/>
    </source>
</evidence>
<evidence type="ECO:0000313" key="13">
    <source>
        <dbReference type="EMBL" id="PVI02003.1"/>
    </source>
</evidence>
<feature type="transmembrane region" description="Helical" evidence="11">
    <location>
        <begin position="221"/>
        <end position="246"/>
    </location>
</feature>
<keyword evidence="8 11" id="KW-0472">Membrane</keyword>
<feature type="domain" description="CAAX prenyl protease 2/Lysostaphin resistance protein A-like" evidence="12">
    <location>
        <begin position="156"/>
        <end position="264"/>
    </location>
</feature>
<dbReference type="InterPro" id="IPR003675">
    <property type="entry name" value="Rce1/LyrA-like_dom"/>
</dbReference>
<feature type="transmembrane region" description="Helical" evidence="11">
    <location>
        <begin position="112"/>
        <end position="132"/>
    </location>
</feature>
<name>A0A2V1DUJ7_9PLEO</name>
<comment type="catalytic activity">
    <reaction evidence="9">
        <text>Hydrolyzes the peptide bond -P2-(S-farnesyl or geranylgeranyl)C-P1'-P2'-P3'-COOH where P1' and P2' are amino acids with aliphatic sidechains and P3' is any C-terminal residue.</text>
        <dbReference type="EC" id="3.4.26.1"/>
    </reaction>
</comment>